<organism evidence="3 4">
    <name type="scientific">Nocardia otitidiscaviarum</name>
    <dbReference type="NCBI Taxonomy" id="1823"/>
    <lineage>
        <taxon>Bacteria</taxon>
        <taxon>Bacillati</taxon>
        <taxon>Actinomycetota</taxon>
        <taxon>Actinomycetes</taxon>
        <taxon>Mycobacteriales</taxon>
        <taxon>Nocardiaceae</taxon>
        <taxon>Nocardia</taxon>
    </lineage>
</organism>
<reference evidence="3 4" key="1">
    <citation type="submission" date="2019-07" db="EMBL/GenBank/DDBJ databases">
        <title>Complete Genome Sequence and Methylome Analysis of Nocardia otitidis-caviarum NEB252.</title>
        <authorList>
            <person name="Fomenkov A."/>
            <person name="Anton B.P."/>
            <person name="Vincze T."/>
            <person name="Roberts R.J."/>
        </authorList>
    </citation>
    <scope>NUCLEOTIDE SEQUENCE [LARGE SCALE GENOMIC DNA]</scope>
    <source>
        <strain evidence="3 4">NEB252</strain>
    </source>
</reference>
<sequence length="106" mass="10983">MVDKPVNPWLVLGAIVAPILMVPAALVVLAFGERPDTAESGPVVTLAAEPVAADCVMFCEPVLAAPATTAPSAPSESPNSGFMRNEPPLPSGGELCRLFCDLGPWR</sequence>
<feature type="region of interest" description="Disordered" evidence="1">
    <location>
        <begin position="68"/>
        <end position="92"/>
    </location>
</feature>
<feature type="compositionally biased region" description="Low complexity" evidence="1">
    <location>
        <begin position="68"/>
        <end position="80"/>
    </location>
</feature>
<dbReference type="AlphaFoldDB" id="A0A516NIZ4"/>
<protein>
    <submittedName>
        <fullName evidence="3">Uncharacterized protein</fullName>
    </submittedName>
</protein>
<evidence type="ECO:0000256" key="1">
    <source>
        <dbReference type="SAM" id="MobiDB-lite"/>
    </source>
</evidence>
<dbReference type="RefSeq" id="WP_143980381.1">
    <property type="nucleotide sequence ID" value="NZ_CP041695.1"/>
</dbReference>
<feature type="transmembrane region" description="Helical" evidence="2">
    <location>
        <begin position="6"/>
        <end position="31"/>
    </location>
</feature>
<proteinExistence type="predicted"/>
<accession>A0A516NIZ4</accession>
<dbReference type="GeneID" id="80332557"/>
<evidence type="ECO:0000256" key="2">
    <source>
        <dbReference type="SAM" id="Phobius"/>
    </source>
</evidence>
<dbReference type="EMBL" id="CP041695">
    <property type="protein sequence ID" value="QDP78875.1"/>
    <property type="molecule type" value="Genomic_DNA"/>
</dbReference>
<keyword evidence="2" id="KW-1133">Transmembrane helix</keyword>
<name>A0A516NIZ4_9NOCA</name>
<evidence type="ECO:0000313" key="3">
    <source>
        <dbReference type="EMBL" id="QDP78875.1"/>
    </source>
</evidence>
<dbReference type="KEGG" id="nod:FOH10_09125"/>
<dbReference type="Proteomes" id="UP000317039">
    <property type="component" value="Chromosome"/>
</dbReference>
<keyword evidence="2" id="KW-0472">Membrane</keyword>
<keyword evidence="2" id="KW-0812">Transmembrane</keyword>
<gene>
    <name evidence="3" type="ORF">FOH10_09125</name>
</gene>
<evidence type="ECO:0000313" key="4">
    <source>
        <dbReference type="Proteomes" id="UP000317039"/>
    </source>
</evidence>